<evidence type="ECO:0000313" key="2">
    <source>
        <dbReference type="Proteomes" id="UP000004277"/>
    </source>
</evidence>
<reference evidence="1" key="1">
    <citation type="submission" date="2019-05" db="EMBL/GenBank/DDBJ databases">
        <title>Revised genome assembly of Burkholderiaceae (previously Ralstonia) sp. PBA.</title>
        <authorList>
            <person name="Gan H.M."/>
        </authorList>
    </citation>
    <scope>NUCLEOTIDE SEQUENCE</scope>
    <source>
        <strain evidence="1">PBA</strain>
    </source>
</reference>
<comment type="caution">
    <text evidence="1">The sequence shown here is derived from an EMBL/GenBank/DDBJ whole genome shotgun (WGS) entry which is preliminary data.</text>
</comment>
<evidence type="ECO:0000313" key="1">
    <source>
        <dbReference type="EMBL" id="TMS57698.1"/>
    </source>
</evidence>
<gene>
    <name evidence="1" type="ORF">MW7_011060</name>
</gene>
<keyword evidence="2" id="KW-1185">Reference proteome</keyword>
<organism evidence="1 2">
    <name type="scientific">Imbroritus primus</name>
    <dbReference type="NCBI Taxonomy" id="3058603"/>
    <lineage>
        <taxon>Bacteria</taxon>
        <taxon>Pseudomonadati</taxon>
        <taxon>Pseudomonadota</taxon>
        <taxon>Betaproteobacteria</taxon>
        <taxon>Burkholderiales</taxon>
        <taxon>Burkholderiaceae</taxon>
        <taxon>Imbroritus</taxon>
    </lineage>
</organism>
<name>A0ACD3SNJ6_9BURK</name>
<dbReference type="Proteomes" id="UP000004277">
    <property type="component" value="Unassembled WGS sequence"/>
</dbReference>
<sequence length="307" mass="33736">MSSIAMLLFGGVLLLSGAALWLLAVARTRMAREQASAFIDEQARAVQARYTETPVPQRKAVPDIMRAWHDLLARADIVPGRRFYLLSAAPLALVVLLAWWMGGGLAAAVMLLLGLLIALFWIWKRADRSGVRLRLQLPTFLDGVLRMITIGSSIPAAFQSAATATEAPLRTCLAKVVQLQRAGTDLDQAMFQIARQYRIEELVLLAAVLRMSQRYGGRADIVMERTAAFMRDREQAQRDLLALSSETRLSAWVLGLLPVILCGFIILSNPGYVFSMWADPTGRMLLCGAVGLQVLGAALLYRLSRAV</sequence>
<proteinExistence type="predicted"/>
<accession>A0ACD3SNJ6</accession>
<protein>
    <submittedName>
        <fullName evidence="1">Type II secretion system F family protein</fullName>
    </submittedName>
</protein>
<dbReference type="EMBL" id="AKCV02000020">
    <property type="protein sequence ID" value="TMS57698.1"/>
    <property type="molecule type" value="Genomic_DNA"/>
</dbReference>